<gene>
    <name evidence="1" type="ORF">GCM10023149_19490</name>
</gene>
<organism evidence="1 2">
    <name type="scientific">Mucilaginibacter gynuensis</name>
    <dbReference type="NCBI Taxonomy" id="1302236"/>
    <lineage>
        <taxon>Bacteria</taxon>
        <taxon>Pseudomonadati</taxon>
        <taxon>Bacteroidota</taxon>
        <taxon>Sphingobacteriia</taxon>
        <taxon>Sphingobacteriales</taxon>
        <taxon>Sphingobacteriaceae</taxon>
        <taxon>Mucilaginibacter</taxon>
    </lineage>
</organism>
<proteinExistence type="predicted"/>
<dbReference type="Proteomes" id="UP001500582">
    <property type="component" value="Unassembled WGS sequence"/>
</dbReference>
<sequence length="421" mass="48849">MSNVNITSKGIKRILKRYNAEQAIAEYIWNGFDARANTINIRYKANALGKLDFLEVNDNGYGIDFNELKSKFEPFYESEKTIEIAVPANTSVMHGKNGVGRMTFFTFAHDAAWLTTFSSPEGLRSGEIRMSAERLNHYEPSQLTVPMAEETGTSVTFRNLLISEAYMQDVVIPFLVEEFCWFLELNSPKEYRILINGEALDHTINIAEKESLIIPDETSDTVFRVVYIQWKKALHRELSKYYFIDSRYNEVYKDFTTLNKKADDFFHSVYITSDFFDDFSFKNGDNDQQEVLFGRSKAAPEYRHLIKELGKYIQARRRPYLRAFGAKMVDRFEADGIFPTYPNDSEKLRKPVLEEMLISLYEKEPKLFTNLNTDQRKLFVRMFDLLLISGEADKLVTLLEGITELDDEERIELTALFVKTA</sequence>
<protein>
    <recommendedName>
        <fullName evidence="3">Histidine kinase/DNA gyrase B/HSP90-like ATPase</fullName>
    </recommendedName>
</protein>
<reference evidence="2" key="1">
    <citation type="journal article" date="2019" name="Int. J. Syst. Evol. Microbiol.">
        <title>The Global Catalogue of Microorganisms (GCM) 10K type strain sequencing project: providing services to taxonomists for standard genome sequencing and annotation.</title>
        <authorList>
            <consortium name="The Broad Institute Genomics Platform"/>
            <consortium name="The Broad Institute Genome Sequencing Center for Infectious Disease"/>
            <person name="Wu L."/>
            <person name="Ma J."/>
        </authorList>
    </citation>
    <scope>NUCLEOTIDE SEQUENCE [LARGE SCALE GENOMIC DNA]</scope>
    <source>
        <strain evidence="2">JCM 17705</strain>
    </source>
</reference>
<dbReference type="Gene3D" id="3.30.565.10">
    <property type="entry name" value="Histidine kinase-like ATPase, C-terminal domain"/>
    <property type="match status" value="1"/>
</dbReference>
<dbReference type="InterPro" id="IPR036890">
    <property type="entry name" value="HATPase_C_sf"/>
</dbReference>
<dbReference type="EMBL" id="BAABFT010000004">
    <property type="protein sequence ID" value="GAA4320287.1"/>
    <property type="molecule type" value="Genomic_DNA"/>
</dbReference>
<accession>A0ABP8GAJ9</accession>
<dbReference type="SUPFAM" id="SSF55874">
    <property type="entry name" value="ATPase domain of HSP90 chaperone/DNA topoisomerase II/histidine kinase"/>
    <property type="match status" value="1"/>
</dbReference>
<comment type="caution">
    <text evidence="1">The sequence shown here is derived from an EMBL/GenBank/DDBJ whole genome shotgun (WGS) entry which is preliminary data.</text>
</comment>
<evidence type="ECO:0008006" key="3">
    <source>
        <dbReference type="Google" id="ProtNLM"/>
    </source>
</evidence>
<keyword evidence="2" id="KW-1185">Reference proteome</keyword>
<name>A0ABP8GAJ9_9SPHI</name>
<evidence type="ECO:0000313" key="2">
    <source>
        <dbReference type="Proteomes" id="UP001500582"/>
    </source>
</evidence>
<dbReference type="Pfam" id="PF13589">
    <property type="entry name" value="HATPase_c_3"/>
    <property type="match status" value="1"/>
</dbReference>
<evidence type="ECO:0000313" key="1">
    <source>
        <dbReference type="EMBL" id="GAA4320287.1"/>
    </source>
</evidence>
<dbReference type="RefSeq" id="WP_345210863.1">
    <property type="nucleotide sequence ID" value="NZ_BAABFT010000004.1"/>
</dbReference>